<dbReference type="CDD" id="cd00303">
    <property type="entry name" value="retropepsin_like"/>
    <property type="match status" value="1"/>
</dbReference>
<dbReference type="Gene3D" id="2.40.70.10">
    <property type="entry name" value="Acid Proteases"/>
    <property type="match status" value="1"/>
</dbReference>
<reference evidence="4" key="2">
    <citation type="submission" date="2025-08" db="UniProtKB">
        <authorList>
            <consortium name="RefSeq"/>
        </authorList>
    </citation>
    <scope>IDENTIFICATION</scope>
    <source>
        <tissue evidence="4">Leaf</tissue>
    </source>
</reference>
<dbReference type="InterPro" id="IPR032567">
    <property type="entry name" value="RTL1-rel"/>
</dbReference>
<sequence>MVKNPLDRARTFRDGPRRELRGRLILLNLRNYDELYERGQMVKRDMKESVAASGSRFAPVRYNRNFGKRPMVKNSCSSLRVKKNIGKLAYRSNWNCRLCGWKYRNGPCPSRTRACFKCGQLGHRAKQCGQQTDENAPGVVTSMVTLNDHATYALFDPGASHSFVSAQHADLAELELKLLDVILHVTTPLKDKVLVSLGCLNCKIVIGGSEEQIDLAILTMYDFDVIIGINWLGRQRAALDCSNRVIQLYSIDHPIFEFVGSRGGTSIPLMSSLELTKLLDEGCQVYPDAVVDSMIEESRLEDIAVVLDFPNIFPQELLGLRTEREIEFMIELAPGTEPTSKASYGMSLSELKELKVRMQELRDKGFIRPSASS</sequence>
<dbReference type="Pfam" id="PF08284">
    <property type="entry name" value="RVP_2"/>
    <property type="match status" value="1"/>
</dbReference>
<name>A0ABM3H9K2_9MYRT</name>
<dbReference type="SUPFAM" id="SSF50630">
    <property type="entry name" value="Acid proteases"/>
    <property type="match status" value="1"/>
</dbReference>
<keyword evidence="3" id="KW-1185">Reference proteome</keyword>
<dbReference type="Gene3D" id="3.10.10.10">
    <property type="entry name" value="HIV Type 1 Reverse Transcriptase, subunit A, domain 1"/>
    <property type="match status" value="1"/>
</dbReference>
<keyword evidence="1" id="KW-0863">Zinc-finger</keyword>
<evidence type="ECO:0000259" key="2">
    <source>
        <dbReference type="PROSITE" id="PS50158"/>
    </source>
</evidence>
<evidence type="ECO:0000256" key="1">
    <source>
        <dbReference type="PROSITE-ProRule" id="PRU00047"/>
    </source>
</evidence>
<dbReference type="SUPFAM" id="SSF56672">
    <property type="entry name" value="DNA/RNA polymerases"/>
    <property type="match status" value="1"/>
</dbReference>
<evidence type="ECO:0000313" key="3">
    <source>
        <dbReference type="Proteomes" id="UP000827889"/>
    </source>
</evidence>
<evidence type="ECO:0000313" key="4">
    <source>
        <dbReference type="RefSeq" id="XP_048133278.1"/>
    </source>
</evidence>
<organism evidence="3 4">
    <name type="scientific">Rhodamnia argentea</name>
    <dbReference type="NCBI Taxonomy" id="178133"/>
    <lineage>
        <taxon>Eukaryota</taxon>
        <taxon>Viridiplantae</taxon>
        <taxon>Streptophyta</taxon>
        <taxon>Embryophyta</taxon>
        <taxon>Tracheophyta</taxon>
        <taxon>Spermatophyta</taxon>
        <taxon>Magnoliopsida</taxon>
        <taxon>eudicotyledons</taxon>
        <taxon>Gunneridae</taxon>
        <taxon>Pentapetalae</taxon>
        <taxon>rosids</taxon>
        <taxon>malvids</taxon>
        <taxon>Myrtales</taxon>
        <taxon>Myrtaceae</taxon>
        <taxon>Myrtoideae</taxon>
        <taxon>Myrteae</taxon>
        <taxon>Australasian group</taxon>
        <taxon>Rhodamnia</taxon>
    </lineage>
</organism>
<proteinExistence type="predicted"/>
<dbReference type="PANTHER" id="PTHR15503">
    <property type="entry name" value="LDOC1 RELATED"/>
    <property type="match status" value="1"/>
</dbReference>
<dbReference type="PROSITE" id="PS50158">
    <property type="entry name" value="ZF_CCHC"/>
    <property type="match status" value="1"/>
</dbReference>
<dbReference type="InterPro" id="IPR001878">
    <property type="entry name" value="Znf_CCHC"/>
</dbReference>
<keyword evidence="1" id="KW-0862">Zinc</keyword>
<feature type="domain" description="CCHC-type" evidence="2">
    <location>
        <begin position="115"/>
        <end position="128"/>
    </location>
</feature>
<gene>
    <name evidence="4" type="primary">LOC115730148</name>
</gene>
<dbReference type="Proteomes" id="UP000827889">
    <property type="component" value="Chromosome 1"/>
</dbReference>
<dbReference type="GeneID" id="115730148"/>
<dbReference type="SMART" id="SM00343">
    <property type="entry name" value="ZnF_C2HC"/>
    <property type="match status" value="1"/>
</dbReference>
<dbReference type="PANTHER" id="PTHR15503:SF45">
    <property type="entry name" value="RNA-DIRECTED DNA POLYMERASE HOMOLOG"/>
    <property type="match status" value="1"/>
</dbReference>
<dbReference type="InterPro" id="IPR021109">
    <property type="entry name" value="Peptidase_aspartic_dom_sf"/>
</dbReference>
<dbReference type="RefSeq" id="XP_048133278.1">
    <property type="nucleotide sequence ID" value="XM_048277321.1"/>
</dbReference>
<keyword evidence="1" id="KW-0479">Metal-binding</keyword>
<reference evidence="3" key="1">
    <citation type="submission" date="2025-05" db="UniProtKB">
        <authorList>
            <consortium name="RefSeq"/>
        </authorList>
    </citation>
    <scope>NUCLEOTIDE SEQUENCE [LARGE SCALE GENOMIC DNA]</scope>
</reference>
<dbReference type="InterPro" id="IPR043502">
    <property type="entry name" value="DNA/RNA_pol_sf"/>
</dbReference>
<protein>
    <submittedName>
        <fullName evidence="4">Uncharacterized protein LOC115730148</fullName>
    </submittedName>
</protein>
<accession>A0ABM3H9K2</accession>